<sequence>MKLNDFLATKPMFYKEIDYTRMPRAWASIKDKLRPFKVMHIVGTNGKGSTGRFLAQILSLSGKSVGHYTSPHIFSFNERFWLNGENVSDEKLNNAHEKLQEFLDDEFKIKTSYFEYATLLSAVLFSECDFFVCETGMGGEYDATNVFDKLFSIFTPISIDHTDVLGKDLVEISKTKFKSMQSDTLALISNEMNPECIKIALDIATKRNVRLRFGSEKISDEEREEAIEYIKSQNMPEFLANNFLLACGAARTAVGKLHIVGLKPLDLRARCEKIAHNLYVDVGHNEAAAMAILQNFKNQKITLIFNSFANKDYKKTLEILKPITKKVLIYDYDSINRALAKDGLKNALNELNIEHESFKNFDVLNADDIFLVFGSFYLVEAFLRAYKIAS</sequence>
<dbReference type="InterPro" id="IPR001645">
    <property type="entry name" value="Folylpolyglutamate_synth"/>
</dbReference>
<dbReference type="Gene3D" id="3.90.190.20">
    <property type="entry name" value="Mur ligase, C-terminal domain"/>
    <property type="match status" value="1"/>
</dbReference>
<dbReference type="PANTHER" id="PTHR11136">
    <property type="entry name" value="FOLYLPOLYGLUTAMATE SYNTHASE-RELATED"/>
    <property type="match status" value="1"/>
</dbReference>
<evidence type="ECO:0000256" key="4">
    <source>
        <dbReference type="ARBA" id="ARBA00022741"/>
    </source>
</evidence>
<evidence type="ECO:0000256" key="2">
    <source>
        <dbReference type="ARBA" id="ARBA00022598"/>
    </source>
</evidence>
<dbReference type="PANTHER" id="PTHR11136:SF0">
    <property type="entry name" value="DIHYDROFOLATE SYNTHETASE-RELATED"/>
    <property type="match status" value="1"/>
</dbReference>
<protein>
    <submittedName>
        <fullName evidence="8">Dihydrofolate synthase/folylpolyglutamate synthase</fullName>
        <ecNumber evidence="8">6.3.2.12</ecNumber>
    </submittedName>
</protein>
<evidence type="ECO:0000256" key="6">
    <source>
        <dbReference type="ARBA" id="ARBA00022842"/>
    </source>
</evidence>
<dbReference type="Proteomes" id="UP000789803">
    <property type="component" value="Unassembled WGS sequence"/>
</dbReference>
<dbReference type="Pfam" id="PF08245">
    <property type="entry name" value="Mur_ligase_M"/>
    <property type="match status" value="1"/>
</dbReference>
<organism evidence="8 9">
    <name type="scientific">Campylobacter majalis</name>
    <dbReference type="NCBI Taxonomy" id="2790656"/>
    <lineage>
        <taxon>Bacteria</taxon>
        <taxon>Pseudomonadati</taxon>
        <taxon>Campylobacterota</taxon>
        <taxon>Epsilonproteobacteria</taxon>
        <taxon>Campylobacterales</taxon>
        <taxon>Campylobacteraceae</taxon>
        <taxon>Campylobacter</taxon>
    </lineage>
</organism>
<keyword evidence="2 8" id="KW-0436">Ligase</keyword>
<comment type="similarity">
    <text evidence="1">Belongs to the folylpolyglutamate synthase family.</text>
</comment>
<dbReference type="GO" id="GO:0008841">
    <property type="term" value="F:dihydrofolate synthase activity"/>
    <property type="evidence" value="ECO:0007669"/>
    <property type="project" value="UniProtKB-EC"/>
</dbReference>
<dbReference type="EC" id="6.3.2.12" evidence="8"/>
<evidence type="ECO:0000313" key="9">
    <source>
        <dbReference type="Proteomes" id="UP000789803"/>
    </source>
</evidence>
<evidence type="ECO:0000256" key="3">
    <source>
        <dbReference type="ARBA" id="ARBA00022723"/>
    </source>
</evidence>
<comment type="caution">
    <text evidence="8">The sequence shown here is derived from an EMBL/GenBank/DDBJ whole genome shotgun (WGS) entry which is preliminary data.</text>
</comment>
<dbReference type="InterPro" id="IPR013221">
    <property type="entry name" value="Mur_ligase_cen"/>
</dbReference>
<keyword evidence="5" id="KW-0067">ATP-binding</keyword>
<keyword evidence="9" id="KW-1185">Reference proteome</keyword>
<dbReference type="NCBIfam" id="TIGR01499">
    <property type="entry name" value="folC"/>
    <property type="match status" value="1"/>
</dbReference>
<evidence type="ECO:0000256" key="5">
    <source>
        <dbReference type="ARBA" id="ARBA00022840"/>
    </source>
</evidence>
<proteinExistence type="inferred from homology"/>
<dbReference type="Gene3D" id="3.40.1190.10">
    <property type="entry name" value="Mur-like, catalytic domain"/>
    <property type="match status" value="1"/>
</dbReference>
<dbReference type="SUPFAM" id="SSF53244">
    <property type="entry name" value="MurD-like peptide ligases, peptide-binding domain"/>
    <property type="match status" value="1"/>
</dbReference>
<keyword evidence="6" id="KW-0460">Magnesium</keyword>
<reference evidence="8 9" key="1">
    <citation type="submission" date="2020-11" db="EMBL/GenBank/DDBJ databases">
        <authorList>
            <person name="Peeters C."/>
        </authorList>
    </citation>
    <scope>NUCLEOTIDE SEQUENCE [LARGE SCALE GENOMIC DNA]</scope>
    <source>
        <strain evidence="8 9">LMG 7974</strain>
    </source>
</reference>
<gene>
    <name evidence="8" type="primary">folC</name>
    <name evidence="8" type="ORF">LMG7974_00751</name>
</gene>
<evidence type="ECO:0000259" key="7">
    <source>
        <dbReference type="Pfam" id="PF08245"/>
    </source>
</evidence>
<keyword evidence="3" id="KW-0479">Metal-binding</keyword>
<feature type="domain" description="Mur ligase central" evidence="7">
    <location>
        <begin position="42"/>
        <end position="230"/>
    </location>
</feature>
<keyword evidence="4" id="KW-0547">Nucleotide-binding</keyword>
<dbReference type="InterPro" id="IPR036565">
    <property type="entry name" value="Mur-like_cat_sf"/>
</dbReference>
<dbReference type="InterPro" id="IPR036615">
    <property type="entry name" value="Mur_ligase_C_dom_sf"/>
</dbReference>
<dbReference type="EMBL" id="CAJHOF010000005">
    <property type="protein sequence ID" value="CAD7287867.1"/>
    <property type="molecule type" value="Genomic_DNA"/>
</dbReference>
<accession>A0ABM8Q4W4</accession>
<evidence type="ECO:0000313" key="8">
    <source>
        <dbReference type="EMBL" id="CAD7287867.1"/>
    </source>
</evidence>
<evidence type="ECO:0000256" key="1">
    <source>
        <dbReference type="ARBA" id="ARBA00008276"/>
    </source>
</evidence>
<dbReference type="RefSeq" id="WP_229932558.1">
    <property type="nucleotide sequence ID" value="NZ_CAJHOF010000005.1"/>
</dbReference>
<name>A0ABM8Q4W4_9BACT</name>
<dbReference type="SUPFAM" id="SSF53623">
    <property type="entry name" value="MurD-like peptide ligases, catalytic domain"/>
    <property type="match status" value="1"/>
</dbReference>